<dbReference type="AlphaFoldDB" id="A0A3A1TXK7"/>
<dbReference type="Pfam" id="PF03575">
    <property type="entry name" value="Peptidase_S51"/>
    <property type="match status" value="1"/>
</dbReference>
<dbReference type="EMBL" id="QXTG01000002">
    <property type="protein sequence ID" value="RIX28549.1"/>
    <property type="molecule type" value="Genomic_DNA"/>
</dbReference>
<comment type="similarity">
    <text evidence="1">Belongs to the peptidase S51 family.</text>
</comment>
<dbReference type="Gene3D" id="3.40.50.880">
    <property type="match status" value="1"/>
</dbReference>
<gene>
    <name evidence="5" type="ORF">D1781_14125</name>
</gene>
<comment type="caution">
    <text evidence="5">The sequence shown here is derived from an EMBL/GenBank/DDBJ whole genome shotgun (WGS) entry which is preliminary data.</text>
</comment>
<evidence type="ECO:0000313" key="6">
    <source>
        <dbReference type="Proteomes" id="UP000265742"/>
    </source>
</evidence>
<name>A0A3A1TXK7_9MICO</name>
<reference evidence="6" key="1">
    <citation type="submission" date="2018-09" db="EMBL/GenBank/DDBJ databases">
        <authorList>
            <person name="Kim I."/>
        </authorList>
    </citation>
    <scope>NUCLEOTIDE SEQUENCE [LARGE SCALE GENOMIC DNA]</scope>
    <source>
        <strain evidence="6">DD4a</strain>
    </source>
</reference>
<proteinExistence type="inferred from homology"/>
<protein>
    <submittedName>
        <fullName evidence="5">Peptidase E</fullName>
    </submittedName>
</protein>
<evidence type="ECO:0000256" key="1">
    <source>
        <dbReference type="ARBA" id="ARBA00006534"/>
    </source>
</evidence>
<evidence type="ECO:0000256" key="2">
    <source>
        <dbReference type="ARBA" id="ARBA00022670"/>
    </source>
</evidence>
<organism evidence="5 6">
    <name type="scientific">Amnibacterium setariae</name>
    <dbReference type="NCBI Taxonomy" id="2306585"/>
    <lineage>
        <taxon>Bacteria</taxon>
        <taxon>Bacillati</taxon>
        <taxon>Actinomycetota</taxon>
        <taxon>Actinomycetes</taxon>
        <taxon>Micrococcales</taxon>
        <taxon>Microbacteriaceae</taxon>
        <taxon>Amnibacterium</taxon>
    </lineage>
</organism>
<dbReference type="GO" id="GO:0006508">
    <property type="term" value="P:proteolysis"/>
    <property type="evidence" value="ECO:0007669"/>
    <property type="project" value="UniProtKB-KW"/>
</dbReference>
<evidence type="ECO:0000256" key="4">
    <source>
        <dbReference type="ARBA" id="ARBA00022825"/>
    </source>
</evidence>
<evidence type="ECO:0000256" key="3">
    <source>
        <dbReference type="ARBA" id="ARBA00022801"/>
    </source>
</evidence>
<keyword evidence="4" id="KW-0720">Serine protease</keyword>
<dbReference type="GO" id="GO:0008236">
    <property type="term" value="F:serine-type peptidase activity"/>
    <property type="evidence" value="ECO:0007669"/>
    <property type="project" value="UniProtKB-KW"/>
</dbReference>
<keyword evidence="6" id="KW-1185">Reference proteome</keyword>
<sequence>MRMLLTSGGITPGPILDALVALTGKPVAESRVAVVIDAILPFPGDSSMLLRHLQQLHSLGWAELDVVSLFGGPRALLESRLRGADVVFGYGGSNHWLAHAWRATGLVPVLEEVLERGVYVGMSAGSMIFSTRHADAVDAFDDHEEVAMLELGDDVAAAVPLLDWTVLCHLGAPFLPEDATAWAAAGAAALGAPVWFLDDASALLVRDPGAEPEVVGDGHWLRYDERGTVVDSR</sequence>
<dbReference type="SUPFAM" id="SSF52317">
    <property type="entry name" value="Class I glutamine amidotransferase-like"/>
    <property type="match status" value="1"/>
</dbReference>
<keyword evidence="3" id="KW-0378">Hydrolase</keyword>
<evidence type="ECO:0000313" key="5">
    <source>
        <dbReference type="EMBL" id="RIX28549.1"/>
    </source>
</evidence>
<dbReference type="InterPro" id="IPR029062">
    <property type="entry name" value="Class_I_gatase-like"/>
</dbReference>
<dbReference type="InterPro" id="IPR005320">
    <property type="entry name" value="Peptidase_S51"/>
</dbReference>
<dbReference type="Proteomes" id="UP000265742">
    <property type="component" value="Unassembled WGS sequence"/>
</dbReference>
<accession>A0A3A1TXK7</accession>
<dbReference type="OrthoDB" id="3373764at2"/>
<keyword evidence="2" id="KW-0645">Protease</keyword>